<evidence type="ECO:0000256" key="3">
    <source>
        <dbReference type="ARBA" id="ARBA00023012"/>
    </source>
</evidence>
<dbReference type="InterPro" id="IPR050482">
    <property type="entry name" value="Sensor_HK_TwoCompSys"/>
</dbReference>
<dbReference type="RefSeq" id="WP_200391886.1">
    <property type="nucleotide sequence ID" value="NZ_JAENIO010000024.1"/>
</dbReference>
<organism evidence="6 7">
    <name type="scientific">Roseibacillus ishigakijimensis</name>
    <dbReference type="NCBI Taxonomy" id="454146"/>
    <lineage>
        <taxon>Bacteria</taxon>
        <taxon>Pseudomonadati</taxon>
        <taxon>Verrucomicrobiota</taxon>
        <taxon>Verrucomicrobiia</taxon>
        <taxon>Verrucomicrobiales</taxon>
        <taxon>Verrucomicrobiaceae</taxon>
        <taxon>Roseibacillus</taxon>
    </lineage>
</organism>
<evidence type="ECO:0000259" key="5">
    <source>
        <dbReference type="SMART" id="SM00387"/>
    </source>
</evidence>
<dbReference type="CDD" id="cd16917">
    <property type="entry name" value="HATPase_UhpB-NarQ-NarX-like"/>
    <property type="match status" value="1"/>
</dbReference>
<evidence type="ECO:0000256" key="4">
    <source>
        <dbReference type="SAM" id="Phobius"/>
    </source>
</evidence>
<keyword evidence="4" id="KW-1133">Transmembrane helix</keyword>
<accession>A0A934RUL4</accession>
<evidence type="ECO:0000313" key="7">
    <source>
        <dbReference type="Proteomes" id="UP000604083"/>
    </source>
</evidence>
<feature type="transmembrane region" description="Helical" evidence="4">
    <location>
        <begin position="443"/>
        <end position="464"/>
    </location>
</feature>
<gene>
    <name evidence="6" type="ORF">JIN78_10300</name>
</gene>
<dbReference type="GO" id="GO:0016020">
    <property type="term" value="C:membrane"/>
    <property type="evidence" value="ECO:0007669"/>
    <property type="project" value="InterPro"/>
</dbReference>
<keyword evidence="2" id="KW-0418">Kinase</keyword>
<dbReference type="Pfam" id="PF02518">
    <property type="entry name" value="HATPase_c"/>
    <property type="match status" value="1"/>
</dbReference>
<dbReference type="Gene3D" id="3.30.565.10">
    <property type="entry name" value="Histidine kinase-like ATPase, C-terminal domain"/>
    <property type="match status" value="1"/>
</dbReference>
<dbReference type="InterPro" id="IPR011712">
    <property type="entry name" value="Sig_transdc_His_kin_sub3_dim/P"/>
</dbReference>
<dbReference type="GO" id="GO:0046983">
    <property type="term" value="F:protein dimerization activity"/>
    <property type="evidence" value="ECO:0007669"/>
    <property type="project" value="InterPro"/>
</dbReference>
<name>A0A934RUL4_9BACT</name>
<dbReference type="GO" id="GO:0000155">
    <property type="term" value="F:phosphorelay sensor kinase activity"/>
    <property type="evidence" value="ECO:0007669"/>
    <property type="project" value="InterPro"/>
</dbReference>
<reference evidence="6" key="1">
    <citation type="submission" date="2021-01" db="EMBL/GenBank/DDBJ databases">
        <title>Modified the classification status of verrucomicrobia.</title>
        <authorList>
            <person name="Feng X."/>
        </authorList>
    </citation>
    <scope>NUCLEOTIDE SEQUENCE</scope>
    <source>
        <strain evidence="6">KCTC 12986</strain>
    </source>
</reference>
<dbReference type="AlphaFoldDB" id="A0A934RUL4"/>
<dbReference type="Pfam" id="PF07730">
    <property type="entry name" value="HisKA_3"/>
    <property type="match status" value="1"/>
</dbReference>
<dbReference type="PANTHER" id="PTHR24421:SF55">
    <property type="entry name" value="SENSOR HISTIDINE KINASE YDFH"/>
    <property type="match status" value="1"/>
</dbReference>
<evidence type="ECO:0000313" key="6">
    <source>
        <dbReference type="EMBL" id="MBK1834450.1"/>
    </source>
</evidence>
<dbReference type="EMBL" id="JAENIO010000024">
    <property type="protein sequence ID" value="MBK1834450.1"/>
    <property type="molecule type" value="Genomic_DNA"/>
</dbReference>
<dbReference type="SMART" id="SM00387">
    <property type="entry name" value="HATPase_c"/>
    <property type="match status" value="1"/>
</dbReference>
<proteinExistence type="predicted"/>
<dbReference type="InterPro" id="IPR036890">
    <property type="entry name" value="HATPase_C_sf"/>
</dbReference>
<keyword evidence="4" id="KW-0472">Membrane</keyword>
<feature type="domain" description="Histidine kinase/HSP90-like ATPase" evidence="5">
    <location>
        <begin position="592"/>
        <end position="684"/>
    </location>
</feature>
<keyword evidence="3" id="KW-0902">Two-component regulatory system</keyword>
<sequence length="684" mass="76149">MSAESGGGLRSYFGRLRRAGLLMVMWGLVVGSASGKELLRSLAGVRALTTGKAAEKMPVRVEVQVLKFGPERHGFFAHDGEVGIYVSLAERLRERVQLEQGDVVLVSGTSNPGHFLPHIDARELRKLAPQPLPRPMVATRELLADPYSDCQWMEFSGVVLETVRTGQVLSLRLACLGAVYNLVLPRTAEVEAAAEGLVNQAVRCRGVAATQWNSRRQMTGRIFQLHSLKDITVLSGRGTPVPLVPLDQLMRLETSATHSVRVRGVVAHSEGKELYLQDRKNSLMVRLREEEALPLGEEVEVLGTVVYEPFAPVVNSLTVTRRGAGQPLAVREFRAGQEVFEVDYHQSLVAIQARLLSVAVNEEGLELLCESEDQRFVANVHGPQEVPDSLVPDSLVRMRGICLLASSQAVAHVYQADRFSLLLRHLGDVEVLSRPSWWTSGRVLLLASLLLMAILIFLGWVVLLKRKVREQTALIHQQVEREVTMRERERLARDLHDSLEQTIAGLGRQLSNVERRLRSGEMAAVKDGVFLARRMAEHCQKESRESIQDLRQNQRMGKSNYGEDQVLLAEAAQLGAVIDFREDGPRVERDARVERNLTKIVREASYNALRHGGARRVEVRRRELPKGMELTILDEGRGFEVSNGVGRGRFGLQGMRERARSIGAEISIESKVGVGTLVRVWLPN</sequence>
<dbReference type="Proteomes" id="UP000604083">
    <property type="component" value="Unassembled WGS sequence"/>
</dbReference>
<dbReference type="SUPFAM" id="SSF55874">
    <property type="entry name" value="ATPase domain of HSP90 chaperone/DNA topoisomerase II/histidine kinase"/>
    <property type="match status" value="1"/>
</dbReference>
<dbReference type="Gene3D" id="1.20.5.1930">
    <property type="match status" value="1"/>
</dbReference>
<dbReference type="PANTHER" id="PTHR24421">
    <property type="entry name" value="NITRATE/NITRITE SENSOR PROTEIN NARX-RELATED"/>
    <property type="match status" value="1"/>
</dbReference>
<keyword evidence="4" id="KW-0812">Transmembrane</keyword>
<comment type="caution">
    <text evidence="6">The sequence shown here is derived from an EMBL/GenBank/DDBJ whole genome shotgun (WGS) entry which is preliminary data.</text>
</comment>
<keyword evidence="7" id="KW-1185">Reference proteome</keyword>
<keyword evidence="1" id="KW-0808">Transferase</keyword>
<evidence type="ECO:0000256" key="2">
    <source>
        <dbReference type="ARBA" id="ARBA00022777"/>
    </source>
</evidence>
<dbReference type="InterPro" id="IPR003594">
    <property type="entry name" value="HATPase_dom"/>
</dbReference>
<protein>
    <recommendedName>
        <fullName evidence="5">Histidine kinase/HSP90-like ATPase domain-containing protein</fullName>
    </recommendedName>
</protein>
<evidence type="ECO:0000256" key="1">
    <source>
        <dbReference type="ARBA" id="ARBA00022679"/>
    </source>
</evidence>